<dbReference type="EMBL" id="JAHCVJ010000005">
    <property type="protein sequence ID" value="MBT0665430.1"/>
    <property type="molecule type" value="Genomic_DNA"/>
</dbReference>
<evidence type="ECO:0000313" key="2">
    <source>
        <dbReference type="EMBL" id="MBT0665430.1"/>
    </source>
</evidence>
<comment type="caution">
    <text evidence="2">The sequence shown here is derived from an EMBL/GenBank/DDBJ whole genome shotgun (WGS) entry which is preliminary data.</text>
</comment>
<dbReference type="InterPro" id="IPR024042">
    <property type="entry name" value="TM1646-like_dom_sf"/>
</dbReference>
<dbReference type="RefSeq" id="WP_214172192.1">
    <property type="nucleotide sequence ID" value="NZ_JAHCVJ010000005.1"/>
</dbReference>
<accession>A0AAW4L6J0</accession>
<feature type="region of interest" description="Disordered" evidence="1">
    <location>
        <begin position="1"/>
        <end position="28"/>
    </location>
</feature>
<evidence type="ECO:0000256" key="1">
    <source>
        <dbReference type="SAM" id="MobiDB-lite"/>
    </source>
</evidence>
<dbReference type="AlphaFoldDB" id="A0AAW4L6J0"/>
<gene>
    <name evidence="2" type="ORF">KI809_14070</name>
</gene>
<dbReference type="SUPFAM" id="SSF158397">
    <property type="entry name" value="TM1646-like"/>
    <property type="match status" value="1"/>
</dbReference>
<dbReference type="Gene3D" id="1.20.120.490">
    <property type="entry name" value="Hypothetical protein TM1646-like domain"/>
    <property type="match status" value="1"/>
</dbReference>
<evidence type="ECO:0000313" key="3">
    <source>
        <dbReference type="Proteomes" id="UP000811899"/>
    </source>
</evidence>
<dbReference type="Proteomes" id="UP000811899">
    <property type="component" value="Unassembled WGS sequence"/>
</dbReference>
<reference evidence="2 3" key="1">
    <citation type="submission" date="2021-05" db="EMBL/GenBank/DDBJ databases">
        <title>The draft genome of Geobacter pelophilus DSM 12255.</title>
        <authorList>
            <person name="Xu Z."/>
            <person name="Masuda Y."/>
            <person name="Itoh H."/>
            <person name="Senoo K."/>
        </authorList>
    </citation>
    <scope>NUCLEOTIDE SEQUENCE [LARGE SCALE GENOMIC DNA]</scope>
    <source>
        <strain evidence="2 3">DSM 12255</strain>
    </source>
</reference>
<dbReference type="Pfam" id="PF03885">
    <property type="entry name" value="DUF327"/>
    <property type="match status" value="1"/>
</dbReference>
<name>A0AAW4L6J0_9BACT</name>
<keyword evidence="3" id="KW-1185">Reference proteome</keyword>
<proteinExistence type="predicted"/>
<protein>
    <submittedName>
        <fullName evidence="2">DUF327 family protein</fullName>
    </submittedName>
</protein>
<sequence>MRIDDKLPSRNVDKKSQKSDARKGGLVGKSPFAASLTSVGEMLTNRAVELEELKREIEMAGDSLERDPSMANYKAFRELLTMLAKKVTAEAYKVELLGGSPSAPAYHEVIRVIDSHADSLYRMIISEQRDRINIAAKIEQIKGLVLSFRL</sequence>
<dbReference type="InterPro" id="IPR005585">
    <property type="entry name" value="DUF327"/>
</dbReference>
<organism evidence="2 3">
    <name type="scientific">Geoanaerobacter pelophilus</name>
    <dbReference type="NCBI Taxonomy" id="60036"/>
    <lineage>
        <taxon>Bacteria</taxon>
        <taxon>Pseudomonadati</taxon>
        <taxon>Thermodesulfobacteriota</taxon>
        <taxon>Desulfuromonadia</taxon>
        <taxon>Geobacterales</taxon>
        <taxon>Geobacteraceae</taxon>
        <taxon>Geoanaerobacter</taxon>
    </lineage>
</organism>
<feature type="compositionally biased region" description="Basic and acidic residues" evidence="1">
    <location>
        <begin position="1"/>
        <end position="23"/>
    </location>
</feature>